<keyword evidence="4" id="KW-0808">Transferase</keyword>
<evidence type="ECO:0000313" key="8">
    <source>
        <dbReference type="Proteomes" id="UP000717515"/>
    </source>
</evidence>
<dbReference type="GO" id="GO:0006571">
    <property type="term" value="P:tyrosine biosynthetic process"/>
    <property type="evidence" value="ECO:0007669"/>
    <property type="project" value="TreeGrafter"/>
</dbReference>
<evidence type="ECO:0000256" key="3">
    <source>
        <dbReference type="ARBA" id="ARBA00022576"/>
    </source>
</evidence>
<dbReference type="InterPro" id="IPR004839">
    <property type="entry name" value="Aminotransferase_I/II_large"/>
</dbReference>
<keyword evidence="5" id="KW-0663">Pyridoxal phosphate</keyword>
<dbReference type="PANTHER" id="PTHR42790:SF21">
    <property type="entry name" value="AROMATIC_AMINOADIPATE AMINOTRANSFERASE 1"/>
    <property type="match status" value="1"/>
</dbReference>
<evidence type="ECO:0000256" key="2">
    <source>
        <dbReference type="ARBA" id="ARBA00007441"/>
    </source>
</evidence>
<feature type="non-terminal residue" evidence="7">
    <location>
        <position position="1"/>
    </location>
</feature>
<evidence type="ECO:0000259" key="6">
    <source>
        <dbReference type="Pfam" id="PF00155"/>
    </source>
</evidence>
<dbReference type="Pfam" id="PF00155">
    <property type="entry name" value="Aminotran_1_2"/>
    <property type="match status" value="1"/>
</dbReference>
<dbReference type="GO" id="GO:0030170">
    <property type="term" value="F:pyridoxal phosphate binding"/>
    <property type="evidence" value="ECO:0007669"/>
    <property type="project" value="InterPro"/>
</dbReference>
<sequence length="536" mass="59252">SSLSASSRKETLIDIITDIIIDNTAATYFPYTLLTSLIMPSALKTTDLPMANDYSSFLSIEGASRKKSPFNGVLELMGGNVVSLGGGLPHPSTFPFHSLSAEVTRLNPITKTTKPAAIDTQSQTAVDVVTVPHEAQPGKAENLTDSLQYGLGTGIESLRMFCKEHVNQMHRPQYQDWEVVLSAGNTDAFAKVISMLCNRGDKVLVEEWTYPAALETMDPLGVGYVPVKMDGEGMSAEALKDLLDNWGSVPGQASDAKPRVAYLIPTGQNPTGTTMSTQRRRDIIQVAQEHDLVLIEDDPYYYLQFGGDDEERGANSGSEWTPPVPSLLSLDTDARVIRLDTFSKTLAPGCRVGYISANAQFCKIIEYHNEVSTQQPSGFSQAVLAEMLISTWGQKGYIRYLCENVRKEYLERSQHLQACYRKHVNPRLASFVKPSAGMFLWIKIHVEHHPKYGTVSDSVLMLELFNKCIGNNVLMVPGWQFSCKPKPAGVDAADLLNVWFDDNATYFRATFAYTSYEQMDQAMMLFGESLNEAFGV</sequence>
<dbReference type="PANTHER" id="PTHR42790">
    <property type="entry name" value="AMINOTRANSFERASE"/>
    <property type="match status" value="1"/>
</dbReference>
<dbReference type="Gene3D" id="3.40.640.10">
    <property type="entry name" value="Type I PLP-dependent aspartate aminotransferase-like (Major domain)"/>
    <property type="match status" value="1"/>
</dbReference>
<name>A0A9P8A312_MORAP</name>
<evidence type="ECO:0000256" key="4">
    <source>
        <dbReference type="ARBA" id="ARBA00022679"/>
    </source>
</evidence>
<dbReference type="GO" id="GO:0009074">
    <property type="term" value="P:aromatic amino acid family catabolic process"/>
    <property type="evidence" value="ECO:0007669"/>
    <property type="project" value="TreeGrafter"/>
</dbReference>
<protein>
    <recommendedName>
        <fullName evidence="6">Aminotransferase class I/classII large domain-containing protein</fullName>
    </recommendedName>
</protein>
<dbReference type="SUPFAM" id="SSF53383">
    <property type="entry name" value="PLP-dependent transferases"/>
    <property type="match status" value="1"/>
</dbReference>
<accession>A0A9P8A312</accession>
<keyword evidence="3" id="KW-0032">Aminotransferase</keyword>
<organism evidence="7 8">
    <name type="scientific">Mortierella alpina</name>
    <name type="common">Oleaginous fungus</name>
    <name type="synonym">Mortierella renispora</name>
    <dbReference type="NCBI Taxonomy" id="64518"/>
    <lineage>
        <taxon>Eukaryota</taxon>
        <taxon>Fungi</taxon>
        <taxon>Fungi incertae sedis</taxon>
        <taxon>Mucoromycota</taxon>
        <taxon>Mortierellomycotina</taxon>
        <taxon>Mortierellomycetes</taxon>
        <taxon>Mortierellales</taxon>
        <taxon>Mortierellaceae</taxon>
        <taxon>Mortierella</taxon>
    </lineage>
</organism>
<evidence type="ECO:0000256" key="1">
    <source>
        <dbReference type="ARBA" id="ARBA00001933"/>
    </source>
</evidence>
<dbReference type="GO" id="GO:0019878">
    <property type="term" value="P:lysine biosynthetic process via aminoadipic acid"/>
    <property type="evidence" value="ECO:0007669"/>
    <property type="project" value="TreeGrafter"/>
</dbReference>
<evidence type="ECO:0000313" key="7">
    <source>
        <dbReference type="EMBL" id="KAG9323432.1"/>
    </source>
</evidence>
<comment type="caution">
    <text evidence="7">The sequence shown here is derived from an EMBL/GenBank/DDBJ whole genome shotgun (WGS) entry which is preliminary data.</text>
</comment>
<dbReference type="InterPro" id="IPR015424">
    <property type="entry name" value="PyrdxlP-dep_Trfase"/>
</dbReference>
<comment type="similarity">
    <text evidence="2">Belongs to the class-I pyridoxal-phosphate-dependent aminotransferase family.</text>
</comment>
<proteinExistence type="inferred from homology"/>
<reference evidence="7" key="1">
    <citation type="submission" date="2021-07" db="EMBL/GenBank/DDBJ databases">
        <title>Draft genome of Mortierella alpina, strain LL118, isolated from an aspen leaf litter sample.</title>
        <authorList>
            <person name="Yang S."/>
            <person name="Vinatzer B.A."/>
        </authorList>
    </citation>
    <scope>NUCLEOTIDE SEQUENCE</scope>
    <source>
        <strain evidence="7">LL118</strain>
    </source>
</reference>
<dbReference type="EMBL" id="JAIFTL010000101">
    <property type="protein sequence ID" value="KAG9323432.1"/>
    <property type="molecule type" value="Genomic_DNA"/>
</dbReference>
<feature type="domain" description="Aminotransferase class I/classII large" evidence="6">
    <location>
        <begin position="147"/>
        <end position="521"/>
    </location>
</feature>
<dbReference type="GO" id="GO:0008793">
    <property type="term" value="F:aromatic-amino-acid transaminase activity"/>
    <property type="evidence" value="ECO:0007669"/>
    <property type="project" value="TreeGrafter"/>
</dbReference>
<dbReference type="InterPro" id="IPR050859">
    <property type="entry name" value="Class-I_PLP-dep_aminotransf"/>
</dbReference>
<dbReference type="AlphaFoldDB" id="A0A9P8A312"/>
<evidence type="ECO:0000256" key="5">
    <source>
        <dbReference type="ARBA" id="ARBA00022898"/>
    </source>
</evidence>
<dbReference type="GO" id="GO:0047536">
    <property type="term" value="F:2-aminoadipate transaminase activity"/>
    <property type="evidence" value="ECO:0007669"/>
    <property type="project" value="TreeGrafter"/>
</dbReference>
<comment type="cofactor">
    <cofactor evidence="1">
        <name>pyridoxal 5'-phosphate</name>
        <dbReference type="ChEBI" id="CHEBI:597326"/>
    </cofactor>
</comment>
<dbReference type="InterPro" id="IPR015421">
    <property type="entry name" value="PyrdxlP-dep_Trfase_major"/>
</dbReference>
<dbReference type="Proteomes" id="UP000717515">
    <property type="component" value="Unassembled WGS sequence"/>
</dbReference>
<gene>
    <name evidence="7" type="ORF">KVV02_008832</name>
</gene>
<dbReference type="CDD" id="cd00609">
    <property type="entry name" value="AAT_like"/>
    <property type="match status" value="1"/>
</dbReference>